<protein>
    <submittedName>
        <fullName evidence="2">Uncharacterized protein</fullName>
    </submittedName>
</protein>
<organism evidence="2 3">
    <name type="scientific">Streptomyces xanthophaeus</name>
    <dbReference type="NCBI Taxonomy" id="67385"/>
    <lineage>
        <taxon>Bacteria</taxon>
        <taxon>Bacillati</taxon>
        <taxon>Actinomycetota</taxon>
        <taxon>Actinomycetes</taxon>
        <taxon>Kitasatosporales</taxon>
        <taxon>Streptomycetaceae</taxon>
        <taxon>Streptomyces</taxon>
    </lineage>
</organism>
<evidence type="ECO:0000313" key="3">
    <source>
        <dbReference type="Proteomes" id="UP000600026"/>
    </source>
</evidence>
<keyword evidence="1" id="KW-0812">Transmembrane</keyword>
<evidence type="ECO:0000313" key="2">
    <source>
        <dbReference type="EMBL" id="GHI85123.1"/>
    </source>
</evidence>
<dbReference type="EMBL" id="BNEE01000006">
    <property type="protein sequence ID" value="GHI85123.1"/>
    <property type="molecule type" value="Genomic_DNA"/>
</dbReference>
<evidence type="ECO:0000256" key="1">
    <source>
        <dbReference type="SAM" id="Phobius"/>
    </source>
</evidence>
<reference evidence="2" key="1">
    <citation type="submission" date="2020-09" db="EMBL/GenBank/DDBJ databases">
        <title>Whole genome shotgun sequence of Streptomyces xanthophaeus NBRC 12829.</title>
        <authorList>
            <person name="Komaki H."/>
            <person name="Tamura T."/>
        </authorList>
    </citation>
    <scope>NUCLEOTIDE SEQUENCE</scope>
    <source>
        <strain evidence="2">NBRC 12829</strain>
    </source>
</reference>
<keyword evidence="1" id="KW-0472">Membrane</keyword>
<gene>
    <name evidence="2" type="ORF">Sxan_24870</name>
</gene>
<name>A0A919GUK0_9ACTN</name>
<proteinExistence type="predicted"/>
<keyword evidence="1" id="KW-1133">Transmembrane helix</keyword>
<comment type="caution">
    <text evidence="2">The sequence shown here is derived from an EMBL/GenBank/DDBJ whole genome shotgun (WGS) entry which is preliminary data.</text>
</comment>
<feature type="transmembrane region" description="Helical" evidence="1">
    <location>
        <begin position="47"/>
        <end position="67"/>
    </location>
</feature>
<accession>A0A919GUK0</accession>
<dbReference type="AlphaFoldDB" id="A0A919GUK0"/>
<keyword evidence="3" id="KW-1185">Reference proteome</keyword>
<sequence length="121" mass="12386">MRTVVGGYATDPRCRSAAAAAAPPAVKAEREVEERVFLMHAQRVKRLFVVSAAGLLMAGGAALGTAGTASAAVPTQSVSYLAGGGCGDDNGGRYHHSGWDDDDDDYGYGGHGRGYGHGHGH</sequence>
<dbReference type="Proteomes" id="UP000600026">
    <property type="component" value="Unassembled WGS sequence"/>
</dbReference>